<comment type="subcellular location">
    <subcellularLocation>
        <location evidence="1">Membrane</location>
        <topology evidence="1">Multi-pass membrane protein</topology>
    </subcellularLocation>
</comment>
<proteinExistence type="inferred from homology"/>
<feature type="transmembrane region" description="Helical" evidence="9">
    <location>
        <begin position="1370"/>
        <end position="1390"/>
    </location>
</feature>
<feature type="compositionally biased region" description="Low complexity" evidence="8">
    <location>
        <begin position="455"/>
        <end position="480"/>
    </location>
</feature>
<reference evidence="12" key="1">
    <citation type="journal article" date="2016" name="Nat. Commun.">
        <title>The Gonium pectorale genome demonstrates co-option of cell cycle regulation during the evolution of multicellularity.</title>
        <authorList>
            <person name="Hanschen E.R."/>
            <person name="Marriage T.N."/>
            <person name="Ferris P.J."/>
            <person name="Hamaji T."/>
            <person name="Toyoda A."/>
            <person name="Fujiyama A."/>
            <person name="Neme R."/>
            <person name="Noguchi H."/>
            <person name="Minakuchi Y."/>
            <person name="Suzuki M."/>
            <person name="Kawai-Toyooka H."/>
            <person name="Smith D.R."/>
            <person name="Sparks H."/>
            <person name="Anderson J."/>
            <person name="Bakaric R."/>
            <person name="Luria V."/>
            <person name="Karger A."/>
            <person name="Kirschner M.W."/>
            <person name="Durand P.M."/>
            <person name="Michod R.E."/>
            <person name="Nozaki H."/>
            <person name="Olson B.J."/>
        </authorList>
    </citation>
    <scope>NUCLEOTIDE SEQUENCE [LARGE SCALE GENOMIC DNA]</scope>
    <source>
        <strain evidence="12">NIES-2863</strain>
    </source>
</reference>
<feature type="transmembrane region" description="Helical" evidence="9">
    <location>
        <begin position="1815"/>
        <end position="1837"/>
    </location>
</feature>
<accession>A0A150H100</accession>
<feature type="domain" description="Amino acid transporter transmembrane" evidence="10">
    <location>
        <begin position="1202"/>
        <end position="1392"/>
    </location>
</feature>
<evidence type="ECO:0000256" key="7">
    <source>
        <dbReference type="ARBA" id="ARBA00023136"/>
    </source>
</evidence>
<keyword evidence="4 9" id="KW-0812">Transmembrane</keyword>
<feature type="compositionally biased region" description="Low complexity" evidence="8">
    <location>
        <begin position="257"/>
        <end position="300"/>
    </location>
</feature>
<feature type="transmembrane region" description="Helical" evidence="9">
    <location>
        <begin position="1231"/>
        <end position="1249"/>
    </location>
</feature>
<dbReference type="OrthoDB" id="553228at2759"/>
<dbReference type="PANTHER" id="PTHR22950:SF458">
    <property type="entry name" value="SODIUM-COUPLED NEUTRAL AMINO ACID TRANSPORTER 11-RELATED"/>
    <property type="match status" value="1"/>
</dbReference>
<dbReference type="STRING" id="33097.A0A150H100"/>
<evidence type="ECO:0000256" key="3">
    <source>
        <dbReference type="ARBA" id="ARBA00022448"/>
    </source>
</evidence>
<feature type="region of interest" description="Disordered" evidence="8">
    <location>
        <begin position="144"/>
        <end position="332"/>
    </location>
</feature>
<feature type="compositionally biased region" description="Basic and acidic residues" evidence="8">
    <location>
        <begin position="158"/>
        <end position="175"/>
    </location>
</feature>
<evidence type="ECO:0000256" key="5">
    <source>
        <dbReference type="ARBA" id="ARBA00022970"/>
    </source>
</evidence>
<keyword evidence="5" id="KW-0029">Amino-acid transport</keyword>
<keyword evidence="7 9" id="KW-0472">Membrane</keyword>
<name>A0A150H100_GONPE</name>
<keyword evidence="3" id="KW-0813">Transport</keyword>
<feature type="compositionally biased region" description="Basic and acidic residues" evidence="8">
    <location>
        <begin position="1079"/>
        <end position="1094"/>
    </location>
</feature>
<feature type="transmembrane region" description="Helical" evidence="9">
    <location>
        <begin position="1488"/>
        <end position="1510"/>
    </location>
</feature>
<feature type="compositionally biased region" description="Low complexity" evidence="8">
    <location>
        <begin position="1006"/>
        <end position="1019"/>
    </location>
</feature>
<feature type="compositionally biased region" description="Gly residues" evidence="8">
    <location>
        <begin position="1573"/>
        <end position="1584"/>
    </location>
</feature>
<feature type="region of interest" description="Disordered" evidence="8">
    <location>
        <begin position="959"/>
        <end position="1039"/>
    </location>
</feature>
<dbReference type="PANTHER" id="PTHR22950">
    <property type="entry name" value="AMINO ACID TRANSPORTER"/>
    <property type="match status" value="1"/>
</dbReference>
<feature type="transmembrane region" description="Helical" evidence="9">
    <location>
        <begin position="1446"/>
        <end position="1467"/>
    </location>
</feature>
<feature type="transmembrane region" description="Helical" evidence="9">
    <location>
        <begin position="1789"/>
        <end position="1809"/>
    </location>
</feature>
<keyword evidence="6 9" id="KW-1133">Transmembrane helix</keyword>
<feature type="compositionally biased region" description="Gly residues" evidence="8">
    <location>
        <begin position="750"/>
        <end position="762"/>
    </location>
</feature>
<protein>
    <recommendedName>
        <fullName evidence="10">Amino acid transporter transmembrane domain-containing protein</fullName>
    </recommendedName>
</protein>
<feature type="region of interest" description="Disordered" evidence="8">
    <location>
        <begin position="1877"/>
        <end position="1901"/>
    </location>
</feature>
<feature type="region of interest" description="Disordered" evidence="8">
    <location>
        <begin position="743"/>
        <end position="766"/>
    </location>
</feature>
<feature type="transmembrane region" description="Helical" evidence="9">
    <location>
        <begin position="1849"/>
        <end position="1869"/>
    </location>
</feature>
<feature type="compositionally biased region" description="Gly residues" evidence="8">
    <location>
        <begin position="1878"/>
        <end position="1901"/>
    </location>
</feature>
<feature type="compositionally biased region" description="Acidic residues" evidence="8">
    <location>
        <begin position="1585"/>
        <end position="1600"/>
    </location>
</feature>
<feature type="region of interest" description="Disordered" evidence="8">
    <location>
        <begin position="455"/>
        <end position="494"/>
    </location>
</feature>
<feature type="transmembrane region" description="Helical" evidence="9">
    <location>
        <begin position="1530"/>
        <end position="1548"/>
    </location>
</feature>
<feature type="region of interest" description="Disordered" evidence="8">
    <location>
        <begin position="1568"/>
        <end position="1614"/>
    </location>
</feature>
<dbReference type="Pfam" id="PF01490">
    <property type="entry name" value="Aa_trans"/>
    <property type="match status" value="2"/>
</dbReference>
<gene>
    <name evidence="11" type="ORF">GPECTOR_2g1311</name>
</gene>
<feature type="compositionally biased region" description="Pro residues" evidence="8">
    <location>
        <begin position="538"/>
        <end position="548"/>
    </location>
</feature>
<comment type="similarity">
    <text evidence="2">Belongs to the amino acid/polyamine transporter 2 family.</text>
</comment>
<evidence type="ECO:0000256" key="6">
    <source>
        <dbReference type="ARBA" id="ARBA00022989"/>
    </source>
</evidence>
<evidence type="ECO:0000313" key="11">
    <source>
        <dbReference type="EMBL" id="KXZ55761.1"/>
    </source>
</evidence>
<feature type="region of interest" description="Disordered" evidence="8">
    <location>
        <begin position="1066"/>
        <end position="1096"/>
    </location>
</feature>
<organism evidence="11 12">
    <name type="scientific">Gonium pectorale</name>
    <name type="common">Green alga</name>
    <dbReference type="NCBI Taxonomy" id="33097"/>
    <lineage>
        <taxon>Eukaryota</taxon>
        <taxon>Viridiplantae</taxon>
        <taxon>Chlorophyta</taxon>
        <taxon>core chlorophytes</taxon>
        <taxon>Chlorophyceae</taxon>
        <taxon>CS clade</taxon>
        <taxon>Chlamydomonadales</taxon>
        <taxon>Volvocaceae</taxon>
        <taxon>Gonium</taxon>
    </lineage>
</organism>
<dbReference type="GO" id="GO:0015179">
    <property type="term" value="F:L-amino acid transmembrane transporter activity"/>
    <property type="evidence" value="ECO:0007669"/>
    <property type="project" value="TreeGrafter"/>
</dbReference>
<evidence type="ECO:0000313" key="12">
    <source>
        <dbReference type="Proteomes" id="UP000075714"/>
    </source>
</evidence>
<comment type="caution">
    <text evidence="11">The sequence shown here is derived from an EMBL/GenBank/DDBJ whole genome shotgun (WGS) entry which is preliminary data.</text>
</comment>
<feature type="domain" description="Amino acid transporter transmembrane" evidence="10">
    <location>
        <begin position="1454"/>
        <end position="1557"/>
    </location>
</feature>
<feature type="transmembrane region" description="Helical" evidence="9">
    <location>
        <begin position="1342"/>
        <end position="1358"/>
    </location>
</feature>
<dbReference type="GO" id="GO:0016020">
    <property type="term" value="C:membrane"/>
    <property type="evidence" value="ECO:0007669"/>
    <property type="project" value="UniProtKB-SubCell"/>
</dbReference>
<sequence length="1901" mass="190506">MVGSGGAPVLAFEVLLKLDWPGDPQRWKLRIKGKKRWLEQAGICVGDRVRISYAPKRGYILELVERGPMADEGTPGAVGAGAVGVNSDGDGGGTGAGGTAGGATVLSGSALRQAASSCGVAAQVGSCEPGAVAVSERDSLASAGAGSAVESAGPGEAPDARAVHKPGSRAEREGAESAPAADSRAGVQARGEPPVPESAQAGGGGAGPATASLRKPGHKAARDPAQEQEEQEREPAGRAASGLPSAGVATTGPQREVAAAVPAPAAPKGGRAPARGPAAGAPKGAAGASPPAAKPSAGAKQARPDALQARVAGGPGTGPPAKRPCREGPPAAEDVPMVWRKLVKNDLQRHQLNFVAGLAKLFGDQEREIDLIEEAGGNKAWKVTLRKLSGKRIISGMQPVFSYFGAVAGDALGFRPGSPESTFIVAHMRGAAAPAGAVAATGLVTGAATATTAATAAAETPPLGPTGAQRLSPSSSAPQAGGSGPGPKPAPAAPALPALELLSQDPDMTPARCLTRERLRGDCFGPEALRPSVKPEPEAGPAPGPAPGPVNGLGVAGREELRIGGVVFGAGNVAAHARTAAAAWFARRRAEGAAAAPLCTIPGLDATGRLLAGWPARRWHKHFRPWTPQQEPGAAAAAAATAQPTVPQLDMSRIISGVCELMGLQLDGEGDDGGGADPWVAPSGTNDAALLKRLPATPVHLPGLRRCRDDARGGLGVCTDVPVPPSTVLGVLSGYVLQGRRGGPWDEGPGDGCGGGGAGGGTDNAAQYSQGGVKDIADEEAVKELCIRGDKYYVWRFLALSYQLPYPDELAAAVETLLDNAEAGAAAQSEGGAGRGGASREPLCSRPHVLCMLGYGNVLSLVNDARPSVTLEQVLRAEEAQALGVCQPNCLVLPVAVCGVVLPVLVSLGELLSDDQLLVDYGTAWWRDMESDWELLNDADIQPVRALHGDADLDAEVAAAAGPAQQQQQQPGAQAGAHWPPPLKEQQLGAVEPQQRPSAALRPDTASGGAFAGSGRAAAPEGRPHSRGAPWDSGGPGTAFAAAEAGAAAPAPASSAGGSVVAEGGQGAVLGSDGPTAADGRDVGVRRRPGDPYRHKLPKALGRAITSMPNLGCEAELKRRMREAAQRSSPYIPASGPGGPGPVANSAADALGRAAPPELTSPYDWYDWVVKESRMRAAAAAAAAPPAPPVAAGDAAAAWRGGASWLLTACVVLKAALGVGVLALPGAFARLGWIPAAAVLAGLAAAVVYSGSLYTRLMVDEYVGEGGAAGGSSSGSALGAHRRRRHRTGMLHVLARTALGRPGEVAACLTAYTTILLMPAIFHVTAVEALGQLVVHSDEEPPLLLLGLVVLVVALSLAQLRSLTQIGWTSLLGSTAMVVALAITTVKLIVEAPPEQGGEGQAMGRGLRGDGSGGMLGAFGAFRPLGGGLGGGGGGGGGGSAGHTELVSRGGFADALVGVMDIVFAFGGQENWMRFISGMRHSNHFTHAVALSTGVLAPLLALVGAAGYAVRGTDLDPDKPITSELRRDGWSLAINACVLVSVLISYQINLNVWTRLVLGLWGPRSMRGDGEEGGQGGEGACGGDSDGDDGGEGGEDGSEEAEAKGEGAEPACSDEEDRILRAAEAAAAAAVEGVVVVPLPRAEAGHNLSPAAADAVEPAAAAPPGASGGGADEEQGAVGFTIPAAAAAALGRRSISAPAIAEFPVPYTVQQYGTMAAAIAAAGGGVAAGFGGESSDETAEELTQPLLAGTHGTAAYRHYLEERRRRRRQAGGGGSAATAHAPDAGSKRLLWLLLSACGACYGYVAGYLLPYYSLVVAIVASVGDLSLLLAIPCLCALRLLRLRKGERALCWGLTAVAVAVSLVGTVLSVERLVAAASGRGGGGDDSGGGGNGGGGGGQAGM</sequence>
<evidence type="ECO:0000256" key="2">
    <source>
        <dbReference type="ARBA" id="ARBA00008066"/>
    </source>
</evidence>
<feature type="region of interest" description="Disordered" evidence="8">
    <location>
        <begin position="1129"/>
        <end position="1148"/>
    </location>
</feature>
<evidence type="ECO:0000256" key="4">
    <source>
        <dbReference type="ARBA" id="ARBA00022692"/>
    </source>
</evidence>
<feature type="compositionally biased region" description="Low complexity" evidence="8">
    <location>
        <begin position="959"/>
        <end position="977"/>
    </location>
</feature>
<feature type="region of interest" description="Disordered" evidence="8">
    <location>
        <begin position="524"/>
        <end position="553"/>
    </location>
</feature>
<keyword evidence="12" id="KW-1185">Reference proteome</keyword>
<evidence type="ECO:0000256" key="8">
    <source>
        <dbReference type="SAM" id="MobiDB-lite"/>
    </source>
</evidence>
<feature type="compositionally biased region" description="Low complexity" evidence="8">
    <location>
        <begin position="1654"/>
        <end position="1665"/>
    </location>
</feature>
<feature type="transmembrane region" description="Helical" evidence="9">
    <location>
        <begin position="1305"/>
        <end position="1322"/>
    </location>
</feature>
<dbReference type="Proteomes" id="UP000075714">
    <property type="component" value="Unassembled WGS sequence"/>
</dbReference>
<evidence type="ECO:0000259" key="10">
    <source>
        <dbReference type="Pfam" id="PF01490"/>
    </source>
</evidence>
<dbReference type="EMBL" id="LSYV01000003">
    <property type="protein sequence ID" value="KXZ55761.1"/>
    <property type="molecule type" value="Genomic_DNA"/>
</dbReference>
<evidence type="ECO:0000256" key="9">
    <source>
        <dbReference type="SAM" id="Phobius"/>
    </source>
</evidence>
<feature type="region of interest" description="Disordered" evidence="8">
    <location>
        <begin position="1654"/>
        <end position="1674"/>
    </location>
</feature>
<feature type="compositionally biased region" description="Low complexity" evidence="8">
    <location>
        <begin position="144"/>
        <end position="157"/>
    </location>
</feature>
<evidence type="ECO:0000256" key="1">
    <source>
        <dbReference type="ARBA" id="ARBA00004141"/>
    </source>
</evidence>
<dbReference type="InterPro" id="IPR013057">
    <property type="entry name" value="AA_transpt_TM"/>
</dbReference>